<dbReference type="EMBL" id="BTGD01000008">
    <property type="protein sequence ID" value="GMM56433.1"/>
    <property type="molecule type" value="Genomic_DNA"/>
</dbReference>
<evidence type="ECO:0000256" key="1">
    <source>
        <dbReference type="ARBA" id="ARBA00003572"/>
    </source>
</evidence>
<keyword evidence="13" id="KW-0418">Kinase</keyword>
<name>A0AAV5RYC5_MAUHU</name>
<dbReference type="PANTHER" id="PTHR22749">
    <property type="entry name" value="RIBOFLAVIN KINASE/FMN ADENYLYLTRANSFERASE"/>
    <property type="match status" value="1"/>
</dbReference>
<keyword evidence="9" id="KW-0547">Nucleotide-binding</keyword>
<dbReference type="Proteomes" id="UP001377567">
    <property type="component" value="Unassembled WGS sequence"/>
</dbReference>
<keyword evidence="7" id="KW-0288">FMN</keyword>
<evidence type="ECO:0000256" key="5">
    <source>
        <dbReference type="ARBA" id="ARBA00017394"/>
    </source>
</evidence>
<evidence type="ECO:0000256" key="9">
    <source>
        <dbReference type="ARBA" id="ARBA00022741"/>
    </source>
</evidence>
<reference evidence="13 14" key="1">
    <citation type="journal article" date="2023" name="Elife">
        <title>Identification of key yeast species and microbe-microbe interactions impacting larval growth of Drosophila in the wild.</title>
        <authorList>
            <person name="Mure A."/>
            <person name="Sugiura Y."/>
            <person name="Maeda R."/>
            <person name="Honda K."/>
            <person name="Sakurai N."/>
            <person name="Takahashi Y."/>
            <person name="Watada M."/>
            <person name="Katoh T."/>
            <person name="Gotoh A."/>
            <person name="Gotoh Y."/>
            <person name="Taniguchi I."/>
            <person name="Nakamura K."/>
            <person name="Hayashi T."/>
            <person name="Katayama T."/>
            <person name="Uemura T."/>
            <person name="Hattori Y."/>
        </authorList>
    </citation>
    <scope>NUCLEOTIDE SEQUENCE [LARGE SCALE GENOMIC DNA]</scope>
    <source>
        <strain evidence="13 14">KH-74</strain>
    </source>
</reference>
<dbReference type="Gene3D" id="2.40.30.30">
    <property type="entry name" value="Riboflavin kinase-like"/>
    <property type="match status" value="1"/>
</dbReference>
<evidence type="ECO:0000256" key="4">
    <source>
        <dbReference type="ARBA" id="ARBA00012105"/>
    </source>
</evidence>
<comment type="function">
    <text evidence="1">Catalyzes the phosphorylation of riboflavin (vitamin B2) to form flavin mononucleotide (FMN) coenzyme.</text>
</comment>
<organism evidence="13 14">
    <name type="scientific">Maudiozyma humilis</name>
    <name type="common">Sour dough yeast</name>
    <name type="synonym">Kazachstania humilis</name>
    <dbReference type="NCBI Taxonomy" id="51915"/>
    <lineage>
        <taxon>Eukaryota</taxon>
        <taxon>Fungi</taxon>
        <taxon>Dikarya</taxon>
        <taxon>Ascomycota</taxon>
        <taxon>Saccharomycotina</taxon>
        <taxon>Saccharomycetes</taxon>
        <taxon>Saccharomycetales</taxon>
        <taxon>Saccharomycetaceae</taxon>
        <taxon>Maudiozyma</taxon>
    </lineage>
</organism>
<sequence>MGNTRPFDKPIPDSPESPFPIVTDFCDIVSGFGRGSAELGIPTANIPIEQVPEAARDLEQGVYFGYCRIEPISKEEHTEPRDNHRDVEYNYGKYLDESNGDFEVLPVVFSIGLNPFYHNTHKTIELHIIHKFHRDFYGARLRFSILGYIRPELDYTTKEALINDINKDIIIAQRVLKSEGYTPLRAQVQ</sequence>
<dbReference type="EC" id="2.7.1.26" evidence="4"/>
<keyword evidence="10" id="KW-0067">ATP-binding</keyword>
<evidence type="ECO:0000256" key="2">
    <source>
        <dbReference type="ARBA" id="ARBA00005201"/>
    </source>
</evidence>
<gene>
    <name evidence="13" type="ORF">DAKH74_030490</name>
</gene>
<dbReference type="SMART" id="SM00904">
    <property type="entry name" value="Flavokinase"/>
    <property type="match status" value="1"/>
</dbReference>
<accession>A0AAV5RYC5</accession>
<dbReference type="SUPFAM" id="SSF82114">
    <property type="entry name" value="Riboflavin kinase-like"/>
    <property type="match status" value="1"/>
</dbReference>
<dbReference type="InterPro" id="IPR015865">
    <property type="entry name" value="Riboflavin_kinase_bac/euk"/>
</dbReference>
<protein>
    <recommendedName>
        <fullName evidence="5">Riboflavin kinase</fullName>
        <ecNumber evidence="4">2.7.1.26</ecNumber>
    </recommendedName>
    <alternativeName>
        <fullName evidence="11">Flavin mononucleotide kinase 1</fullName>
    </alternativeName>
</protein>
<keyword evidence="14" id="KW-1185">Reference proteome</keyword>
<evidence type="ECO:0000256" key="7">
    <source>
        <dbReference type="ARBA" id="ARBA00022643"/>
    </source>
</evidence>
<keyword evidence="6" id="KW-0285">Flavoprotein</keyword>
<comment type="similarity">
    <text evidence="3">Belongs to the flavokinase family.</text>
</comment>
<evidence type="ECO:0000256" key="3">
    <source>
        <dbReference type="ARBA" id="ARBA00010108"/>
    </source>
</evidence>
<dbReference type="Pfam" id="PF01687">
    <property type="entry name" value="Flavokinase"/>
    <property type="match status" value="1"/>
</dbReference>
<evidence type="ECO:0000256" key="11">
    <source>
        <dbReference type="ARBA" id="ARBA00029960"/>
    </source>
</evidence>
<evidence type="ECO:0000256" key="6">
    <source>
        <dbReference type="ARBA" id="ARBA00022630"/>
    </source>
</evidence>
<evidence type="ECO:0000256" key="10">
    <source>
        <dbReference type="ARBA" id="ARBA00022840"/>
    </source>
</evidence>
<evidence type="ECO:0000256" key="8">
    <source>
        <dbReference type="ARBA" id="ARBA00022679"/>
    </source>
</evidence>
<evidence type="ECO:0000313" key="14">
    <source>
        <dbReference type="Proteomes" id="UP001377567"/>
    </source>
</evidence>
<dbReference type="InterPro" id="IPR023468">
    <property type="entry name" value="Riboflavin_kinase"/>
</dbReference>
<comment type="caution">
    <text evidence="13">The sequence shown here is derived from an EMBL/GenBank/DDBJ whole genome shotgun (WGS) entry which is preliminary data.</text>
</comment>
<feature type="domain" description="Riboflavin kinase" evidence="12">
    <location>
        <begin position="25"/>
        <end position="177"/>
    </location>
</feature>
<dbReference type="GO" id="GO:0008531">
    <property type="term" value="F:riboflavin kinase activity"/>
    <property type="evidence" value="ECO:0007669"/>
    <property type="project" value="UniProtKB-EC"/>
</dbReference>
<dbReference type="GO" id="GO:0005739">
    <property type="term" value="C:mitochondrion"/>
    <property type="evidence" value="ECO:0007669"/>
    <property type="project" value="TreeGrafter"/>
</dbReference>
<dbReference type="GO" id="GO:0009398">
    <property type="term" value="P:FMN biosynthetic process"/>
    <property type="evidence" value="ECO:0007669"/>
    <property type="project" value="TreeGrafter"/>
</dbReference>
<evidence type="ECO:0000259" key="12">
    <source>
        <dbReference type="SMART" id="SM00904"/>
    </source>
</evidence>
<comment type="pathway">
    <text evidence="2">Cofactor biosynthesis; FMN biosynthesis; FMN from riboflavin (ATP route): step 1/1.</text>
</comment>
<dbReference type="InterPro" id="IPR023465">
    <property type="entry name" value="Riboflavin_kinase_dom_sf"/>
</dbReference>
<evidence type="ECO:0000313" key="13">
    <source>
        <dbReference type="EMBL" id="GMM56433.1"/>
    </source>
</evidence>
<keyword evidence="8" id="KW-0808">Transferase</keyword>
<dbReference type="PANTHER" id="PTHR22749:SF6">
    <property type="entry name" value="RIBOFLAVIN KINASE"/>
    <property type="match status" value="1"/>
</dbReference>
<proteinExistence type="inferred from homology"/>
<dbReference type="GO" id="GO:0005524">
    <property type="term" value="F:ATP binding"/>
    <property type="evidence" value="ECO:0007669"/>
    <property type="project" value="UniProtKB-KW"/>
</dbReference>
<dbReference type="GO" id="GO:0009231">
    <property type="term" value="P:riboflavin biosynthetic process"/>
    <property type="evidence" value="ECO:0007669"/>
    <property type="project" value="InterPro"/>
</dbReference>
<dbReference type="AlphaFoldDB" id="A0AAV5RYC5"/>